<organism evidence="1 2">
    <name type="scientific">Camelus bactrianus</name>
    <name type="common">Bactrian camel</name>
    <dbReference type="NCBI Taxonomy" id="9837"/>
    <lineage>
        <taxon>Eukaryota</taxon>
        <taxon>Metazoa</taxon>
        <taxon>Chordata</taxon>
        <taxon>Craniata</taxon>
        <taxon>Vertebrata</taxon>
        <taxon>Euteleostomi</taxon>
        <taxon>Mammalia</taxon>
        <taxon>Eutheria</taxon>
        <taxon>Laurasiatheria</taxon>
        <taxon>Artiodactyla</taxon>
        <taxon>Tylopoda</taxon>
        <taxon>Camelidae</taxon>
        <taxon>Camelus</taxon>
    </lineage>
</organism>
<gene>
    <name evidence="2" type="primary">LOC141576738</name>
</gene>
<dbReference type="RefSeq" id="XP_074216249.1">
    <property type="nucleotide sequence ID" value="XM_074360148.1"/>
</dbReference>
<accession>A0AC58Q1T9</accession>
<protein>
    <submittedName>
        <fullName evidence="2">Uncharacterized protein LOC141576738</fullName>
    </submittedName>
</protein>
<reference evidence="2" key="1">
    <citation type="submission" date="2025-08" db="UniProtKB">
        <authorList>
            <consortium name="RefSeq"/>
        </authorList>
    </citation>
    <scope>IDENTIFICATION</scope>
    <source>
        <tissue evidence="2">Blood</tissue>
    </source>
</reference>
<name>A0AC58Q1T9_CAMBA</name>
<keyword evidence="1" id="KW-1185">Reference proteome</keyword>
<dbReference type="Proteomes" id="UP001732780">
    <property type="component" value="Unplaced"/>
</dbReference>
<proteinExistence type="predicted"/>
<evidence type="ECO:0000313" key="2">
    <source>
        <dbReference type="RefSeq" id="XP_074216249.1"/>
    </source>
</evidence>
<sequence>MRCAVQIRGCPRAAGFPRGDHVSQVPPWGSRSRALGTTSSAPAPPAPIRTRGWAAEDAHLSRWRPFLSLTWTPSWAQSAQSPSSGSQALTPDTRRPCTEACVPGPDPQPTWRGSTRGQGWPRGQSPLPRQALMLDVPAPRVPPPLPRSESRLGDFLGVAATLGTGVRIAERWRPRRAYVGSGAAAQARAQPRRLCPRRGALRSRPGVTFSLGPNPASTPRPGPSSARPLPSPYRRLALLSGCPPPLGKPPSRQHRQAPPGAPVLLLGQSTGPGPTPAHLQHLVLLLAPEAQGRRPLLEALAVLGPRPRGAWTSSQRRALAAAAPAEAATPPGRGGEGKSGPRETWPVSPRAGGRSDAGRGARAGPCSQGALEGARPPPGRLRLSQEPAASSPRFPPLPPPPRAERGARCGETAAGAPAGPAAAPRPREAFGVGCGPSRQGPLTCCVCTGGCAVPVSAPSVAGSVFGDRCVCGCSCRSSSRPSRPPQPHSRPRGPGTTAASAPDASSGLRPQHVHVTPAALVLQKSCALDLCHLL</sequence>
<evidence type="ECO:0000313" key="1">
    <source>
        <dbReference type="Proteomes" id="UP001732780"/>
    </source>
</evidence>